<proteinExistence type="predicted"/>
<feature type="compositionally biased region" description="Low complexity" evidence="1">
    <location>
        <begin position="23"/>
        <end position="33"/>
    </location>
</feature>
<evidence type="ECO:0000256" key="1">
    <source>
        <dbReference type="SAM" id="MobiDB-lite"/>
    </source>
</evidence>
<sequence length="311" mass="33628">MSGIPNEAPPAYTAQDPSRLDPSSAGAASTSTSNHRRTPSAGSTRSSNYTTDEDRADEAVIPGEARRTMLDEARPLPDGWRREFDPNSQHYFYVDTKANPPRSIWSHPLDPEFLESHPEIAKELAAAAEKESGESGAAGATPTPSDEKEGGKLSRFFSRSDDKKDGGAQHASGSGAEQGKKEEKRSLGRKMKDKLTNSTHEERVEQRRQRAIEEKKQYEEYLRRRQEILGAVQSGRYQPAYAAPAGPYTMRPMYGGMYGPGYGYRRPYGYGMYPAGPLGYGSGIGMGRGPGAGLAVGGGLLGGMALGSLLF</sequence>
<feature type="compositionally biased region" description="Basic and acidic residues" evidence="1">
    <location>
        <begin position="145"/>
        <end position="167"/>
    </location>
</feature>
<dbReference type="EMBL" id="BQKY01000011">
    <property type="protein sequence ID" value="GJN92391.1"/>
    <property type="molecule type" value="Genomic_DNA"/>
</dbReference>
<evidence type="ECO:0000313" key="3">
    <source>
        <dbReference type="Proteomes" id="UP001342314"/>
    </source>
</evidence>
<feature type="compositionally biased region" description="Polar residues" evidence="1">
    <location>
        <begin position="40"/>
        <end position="50"/>
    </location>
</feature>
<gene>
    <name evidence="2" type="ORF">Rhopal_005421-T1</name>
</gene>
<feature type="region of interest" description="Disordered" evidence="1">
    <location>
        <begin position="118"/>
        <end position="208"/>
    </location>
</feature>
<accession>A0AAV5GIH3</accession>
<dbReference type="AlphaFoldDB" id="A0AAV5GIH3"/>
<evidence type="ECO:0008006" key="4">
    <source>
        <dbReference type="Google" id="ProtNLM"/>
    </source>
</evidence>
<reference evidence="2 3" key="1">
    <citation type="submission" date="2021-12" db="EMBL/GenBank/DDBJ databases">
        <title>High titer production of polyol ester of fatty acids by Rhodotorula paludigena BS15 towards product separation-free biomass refinery.</title>
        <authorList>
            <person name="Mano J."/>
            <person name="Ono H."/>
            <person name="Tanaka T."/>
            <person name="Naito K."/>
            <person name="Sushida H."/>
            <person name="Ike M."/>
            <person name="Tokuyasu K."/>
            <person name="Kitaoka M."/>
        </authorList>
    </citation>
    <scope>NUCLEOTIDE SEQUENCE [LARGE SCALE GENOMIC DNA]</scope>
    <source>
        <strain evidence="2 3">BS15</strain>
    </source>
</reference>
<keyword evidence="3" id="KW-1185">Reference proteome</keyword>
<name>A0AAV5GIH3_9BASI</name>
<dbReference type="Gene3D" id="2.20.70.10">
    <property type="match status" value="1"/>
</dbReference>
<dbReference type="SUPFAM" id="SSF51045">
    <property type="entry name" value="WW domain"/>
    <property type="match status" value="1"/>
</dbReference>
<feature type="compositionally biased region" description="Basic and acidic residues" evidence="1">
    <location>
        <begin position="64"/>
        <end position="85"/>
    </location>
</feature>
<organism evidence="2 3">
    <name type="scientific">Rhodotorula paludigena</name>
    <dbReference type="NCBI Taxonomy" id="86838"/>
    <lineage>
        <taxon>Eukaryota</taxon>
        <taxon>Fungi</taxon>
        <taxon>Dikarya</taxon>
        <taxon>Basidiomycota</taxon>
        <taxon>Pucciniomycotina</taxon>
        <taxon>Microbotryomycetes</taxon>
        <taxon>Sporidiobolales</taxon>
        <taxon>Sporidiobolaceae</taxon>
        <taxon>Rhodotorula</taxon>
    </lineage>
</organism>
<feature type="compositionally biased region" description="Basic and acidic residues" evidence="1">
    <location>
        <begin position="193"/>
        <end position="208"/>
    </location>
</feature>
<feature type="region of interest" description="Disordered" evidence="1">
    <location>
        <begin position="1"/>
        <end position="85"/>
    </location>
</feature>
<dbReference type="Proteomes" id="UP001342314">
    <property type="component" value="Unassembled WGS sequence"/>
</dbReference>
<comment type="caution">
    <text evidence="2">The sequence shown here is derived from an EMBL/GenBank/DDBJ whole genome shotgun (WGS) entry which is preliminary data.</text>
</comment>
<dbReference type="InterPro" id="IPR036020">
    <property type="entry name" value="WW_dom_sf"/>
</dbReference>
<protein>
    <recommendedName>
        <fullName evidence="4">WW domain-containing protein</fullName>
    </recommendedName>
</protein>
<feature type="compositionally biased region" description="Basic and acidic residues" evidence="1">
    <location>
        <begin position="118"/>
        <end position="133"/>
    </location>
</feature>
<evidence type="ECO:0000313" key="2">
    <source>
        <dbReference type="EMBL" id="GJN92391.1"/>
    </source>
</evidence>